<keyword evidence="2" id="KW-1185">Reference proteome</keyword>
<dbReference type="Proteomes" id="UP000524492">
    <property type="component" value="Unassembled WGS sequence"/>
</dbReference>
<comment type="caution">
    <text evidence="1">The sequence shown here is derived from an EMBL/GenBank/DDBJ whole genome shotgun (WGS) entry which is preliminary data.</text>
</comment>
<accession>A0A7W6MBX1</accession>
<reference evidence="1 2" key="1">
    <citation type="submission" date="2020-08" db="EMBL/GenBank/DDBJ databases">
        <title>Genomic Encyclopedia of Type Strains, Phase IV (KMG-V): Genome sequencing to study the core and pangenomes of soil and plant-associated prokaryotes.</title>
        <authorList>
            <person name="Whitman W."/>
        </authorList>
    </citation>
    <scope>NUCLEOTIDE SEQUENCE [LARGE SCALE GENOMIC DNA]</scope>
    <source>
        <strain evidence="1 2">SEMIA 4074</strain>
    </source>
</reference>
<name>A0A7W6MBX1_9HYPH</name>
<dbReference type="EMBL" id="JACIFV010000001">
    <property type="protein sequence ID" value="MBB4189891.1"/>
    <property type="molecule type" value="Genomic_DNA"/>
</dbReference>
<protein>
    <submittedName>
        <fullName evidence="1">Uncharacterized protein</fullName>
    </submittedName>
</protein>
<evidence type="ECO:0000313" key="1">
    <source>
        <dbReference type="EMBL" id="MBB4189891.1"/>
    </source>
</evidence>
<dbReference type="AlphaFoldDB" id="A0A7W6MBX1"/>
<proteinExistence type="predicted"/>
<gene>
    <name evidence="1" type="ORF">GGD53_000007</name>
</gene>
<sequence length="29" mass="3167">MVGGRHLSDRESRYHHLAGVNLPAACSMT</sequence>
<organism evidence="1 2">
    <name type="scientific">Rhizobium aethiopicum</name>
    <dbReference type="NCBI Taxonomy" id="1138170"/>
    <lineage>
        <taxon>Bacteria</taxon>
        <taxon>Pseudomonadati</taxon>
        <taxon>Pseudomonadota</taxon>
        <taxon>Alphaproteobacteria</taxon>
        <taxon>Hyphomicrobiales</taxon>
        <taxon>Rhizobiaceae</taxon>
        <taxon>Rhizobium/Agrobacterium group</taxon>
        <taxon>Rhizobium</taxon>
    </lineage>
</organism>
<evidence type="ECO:0000313" key="2">
    <source>
        <dbReference type="Proteomes" id="UP000524492"/>
    </source>
</evidence>